<dbReference type="PANTHER" id="PTHR31672:SF13">
    <property type="entry name" value="F-BOX PROTEIN CPR30-LIKE"/>
    <property type="match status" value="1"/>
</dbReference>
<sequence length="388" mass="43869">MSCSFDLPQDLFAEILVRLSIKDVVKCTIVCKSWNSTIKNPTFISTHLSLKKTISFNHRLLLFQQCTSSTTQLKPGSSSRECVEHYSLRFDNENVDEYKKLHFPANELQSTARCICVAGSYDGFVQLDDEQVKVCVEAEVYSLNLNRWKRITNIAPSYGVSFPAIRIRTYGNSFVNGAIHLLAYDRKRDKVRNLVLAFDVSKEVFSEMALPEYLNNDYMRLVDTEILIYGQSSIAVMTNNRPKIHLWVMKEYGVASSWTKVLVGGGGRVARVLFFRTEEEVFLITEAGWIASLDITSQHLENVGDGVTLIRTWIRYPVVDSFVESLVLLDKGTPLFHVIDESRGTKPQQISSSLVIVLASVITLNFSALQQLTLQLSTLPSLRTNHHS</sequence>
<comment type="caution">
    <text evidence="2">The sequence shown here is derived from an EMBL/GenBank/DDBJ whole genome shotgun (WGS) entry which is preliminary data.</text>
</comment>
<dbReference type="OrthoDB" id="5314306at2759"/>
<proteinExistence type="predicted"/>
<evidence type="ECO:0000313" key="3">
    <source>
        <dbReference type="Proteomes" id="UP000187203"/>
    </source>
</evidence>
<dbReference type="InterPro" id="IPR001810">
    <property type="entry name" value="F-box_dom"/>
</dbReference>
<dbReference type="SUPFAM" id="SSF81383">
    <property type="entry name" value="F-box domain"/>
    <property type="match status" value="1"/>
</dbReference>
<keyword evidence="3" id="KW-1185">Reference proteome</keyword>
<dbReference type="InterPro" id="IPR017451">
    <property type="entry name" value="F-box-assoc_interact_dom"/>
</dbReference>
<evidence type="ECO:0000313" key="2">
    <source>
        <dbReference type="EMBL" id="OMO71577.1"/>
    </source>
</evidence>
<reference evidence="3" key="1">
    <citation type="submission" date="2013-09" db="EMBL/GenBank/DDBJ databases">
        <title>Corchorus olitorius genome sequencing.</title>
        <authorList>
            <person name="Alam M."/>
            <person name="Haque M.S."/>
            <person name="Islam M.S."/>
            <person name="Emdad E.M."/>
            <person name="Islam M.M."/>
            <person name="Ahmed B."/>
            <person name="Halim A."/>
            <person name="Hossen Q.M.M."/>
            <person name="Hossain M.Z."/>
            <person name="Ahmed R."/>
            <person name="Khan M.M."/>
            <person name="Islam R."/>
            <person name="Rashid M.M."/>
            <person name="Khan S.A."/>
            <person name="Rahman M.S."/>
            <person name="Alam M."/>
            <person name="Yahiya A.S."/>
            <person name="Khan M.S."/>
            <person name="Azam M.S."/>
            <person name="Haque T."/>
            <person name="Lashkar M.Z.H."/>
            <person name="Akhand A.I."/>
            <person name="Morshed G."/>
            <person name="Roy S."/>
            <person name="Uddin K.S."/>
            <person name="Rabeya T."/>
            <person name="Hossain A.S."/>
            <person name="Chowdhury A."/>
            <person name="Snigdha A.R."/>
            <person name="Mortoza M.S."/>
            <person name="Matin S.A."/>
            <person name="Hoque S.M.E."/>
            <person name="Islam M.K."/>
            <person name="Roy D.K."/>
            <person name="Haider R."/>
            <person name="Moosa M.M."/>
            <person name="Elias S.M."/>
            <person name="Hasan A.M."/>
            <person name="Jahan S."/>
            <person name="Shafiuddin M."/>
            <person name="Mahmood N."/>
            <person name="Shommy N.S."/>
        </authorList>
    </citation>
    <scope>NUCLEOTIDE SEQUENCE [LARGE SCALE GENOMIC DNA]</scope>
    <source>
        <strain evidence="3">cv. O-4</strain>
    </source>
</reference>
<accession>A0A1R3HMB6</accession>
<dbReference type="Gene3D" id="1.20.1280.50">
    <property type="match status" value="1"/>
</dbReference>
<dbReference type="PROSITE" id="PS50181">
    <property type="entry name" value="FBOX"/>
    <property type="match status" value="1"/>
</dbReference>
<dbReference type="InterPro" id="IPR036047">
    <property type="entry name" value="F-box-like_dom_sf"/>
</dbReference>
<name>A0A1R3HMB6_9ROSI</name>
<dbReference type="NCBIfam" id="TIGR01640">
    <property type="entry name" value="F_box_assoc_1"/>
    <property type="match status" value="1"/>
</dbReference>
<gene>
    <name evidence="2" type="ORF">COLO4_28176</name>
</gene>
<dbReference type="EMBL" id="AWUE01019768">
    <property type="protein sequence ID" value="OMO71577.1"/>
    <property type="molecule type" value="Genomic_DNA"/>
</dbReference>
<evidence type="ECO:0000259" key="1">
    <source>
        <dbReference type="PROSITE" id="PS50181"/>
    </source>
</evidence>
<protein>
    <recommendedName>
        <fullName evidence="1">F-box domain-containing protein</fullName>
    </recommendedName>
</protein>
<dbReference type="InterPro" id="IPR050796">
    <property type="entry name" value="SCF_F-box_component"/>
</dbReference>
<dbReference type="SMART" id="SM00256">
    <property type="entry name" value="FBOX"/>
    <property type="match status" value="1"/>
</dbReference>
<dbReference type="InterPro" id="IPR006527">
    <property type="entry name" value="F-box-assoc_dom_typ1"/>
</dbReference>
<dbReference type="Pfam" id="PF07734">
    <property type="entry name" value="FBA_1"/>
    <property type="match status" value="1"/>
</dbReference>
<feature type="domain" description="F-box" evidence="1">
    <location>
        <begin position="1"/>
        <end position="47"/>
    </location>
</feature>
<dbReference type="Proteomes" id="UP000187203">
    <property type="component" value="Unassembled WGS sequence"/>
</dbReference>
<organism evidence="2 3">
    <name type="scientific">Corchorus olitorius</name>
    <dbReference type="NCBI Taxonomy" id="93759"/>
    <lineage>
        <taxon>Eukaryota</taxon>
        <taxon>Viridiplantae</taxon>
        <taxon>Streptophyta</taxon>
        <taxon>Embryophyta</taxon>
        <taxon>Tracheophyta</taxon>
        <taxon>Spermatophyta</taxon>
        <taxon>Magnoliopsida</taxon>
        <taxon>eudicotyledons</taxon>
        <taxon>Gunneridae</taxon>
        <taxon>Pentapetalae</taxon>
        <taxon>rosids</taxon>
        <taxon>malvids</taxon>
        <taxon>Malvales</taxon>
        <taxon>Malvaceae</taxon>
        <taxon>Grewioideae</taxon>
        <taxon>Apeibeae</taxon>
        <taxon>Corchorus</taxon>
    </lineage>
</organism>
<dbReference type="PANTHER" id="PTHR31672">
    <property type="entry name" value="BNACNNG10540D PROTEIN"/>
    <property type="match status" value="1"/>
</dbReference>
<dbReference type="AlphaFoldDB" id="A0A1R3HMB6"/>
<dbReference type="Pfam" id="PF00646">
    <property type="entry name" value="F-box"/>
    <property type="match status" value="1"/>
</dbReference>